<feature type="region of interest" description="Disordered" evidence="1">
    <location>
        <begin position="53"/>
        <end position="75"/>
    </location>
</feature>
<comment type="caution">
    <text evidence="2">The sequence shown here is derived from an EMBL/GenBank/DDBJ whole genome shotgun (WGS) entry which is preliminary data.</text>
</comment>
<name>A0ABW6SUK5_9ACTN</name>
<reference evidence="2 3" key="1">
    <citation type="submission" date="2024-10" db="EMBL/GenBank/DDBJ databases">
        <title>The Natural Products Discovery Center: Release of the First 8490 Sequenced Strains for Exploring Actinobacteria Biosynthetic Diversity.</title>
        <authorList>
            <person name="Kalkreuter E."/>
            <person name="Kautsar S.A."/>
            <person name="Yang D."/>
            <person name="Bader C.D."/>
            <person name="Teijaro C.N."/>
            <person name="Fluegel L."/>
            <person name="Davis C.M."/>
            <person name="Simpson J.R."/>
            <person name="Lauterbach L."/>
            <person name="Steele A.D."/>
            <person name="Gui C."/>
            <person name="Meng S."/>
            <person name="Li G."/>
            <person name="Viehrig K."/>
            <person name="Ye F."/>
            <person name="Su P."/>
            <person name="Kiefer A.F."/>
            <person name="Nichols A."/>
            <person name="Cepeda A.J."/>
            <person name="Yan W."/>
            <person name="Fan B."/>
            <person name="Jiang Y."/>
            <person name="Adhikari A."/>
            <person name="Zheng C.-J."/>
            <person name="Schuster L."/>
            <person name="Cowan T.M."/>
            <person name="Smanski M.J."/>
            <person name="Chevrette M.G."/>
            <person name="De Carvalho L.P.S."/>
            <person name="Shen B."/>
        </authorList>
    </citation>
    <scope>NUCLEOTIDE SEQUENCE [LARGE SCALE GENOMIC DNA]</scope>
    <source>
        <strain evidence="2 3">NPDC002173</strain>
    </source>
</reference>
<evidence type="ECO:0000313" key="3">
    <source>
        <dbReference type="Proteomes" id="UP001602013"/>
    </source>
</evidence>
<dbReference type="Proteomes" id="UP001602013">
    <property type="component" value="Unassembled WGS sequence"/>
</dbReference>
<proteinExistence type="predicted"/>
<organism evidence="2 3">
    <name type="scientific">Microtetraspora malaysiensis</name>
    <dbReference type="NCBI Taxonomy" id="161358"/>
    <lineage>
        <taxon>Bacteria</taxon>
        <taxon>Bacillati</taxon>
        <taxon>Actinomycetota</taxon>
        <taxon>Actinomycetes</taxon>
        <taxon>Streptosporangiales</taxon>
        <taxon>Streptosporangiaceae</taxon>
        <taxon>Microtetraspora</taxon>
    </lineage>
</organism>
<evidence type="ECO:0000256" key="1">
    <source>
        <dbReference type="SAM" id="MobiDB-lite"/>
    </source>
</evidence>
<dbReference type="RefSeq" id="WP_387414236.1">
    <property type="nucleotide sequence ID" value="NZ_JBIASD010000016.1"/>
</dbReference>
<accession>A0ABW6SUK5</accession>
<evidence type="ECO:0000313" key="2">
    <source>
        <dbReference type="EMBL" id="MFF3668616.1"/>
    </source>
</evidence>
<protein>
    <submittedName>
        <fullName evidence="2">Uncharacterized protein</fullName>
    </submittedName>
</protein>
<sequence length="90" mass="9369">MHQRQRQNVINNIRISQPEVRREREDRGVRENRGLEIPADVLAQLVAARGGNGGNGGAIAGGGNNNANGGNGGNGNAAGNGFLIGFVQRP</sequence>
<dbReference type="EMBL" id="JBIASD010000016">
    <property type="protein sequence ID" value="MFF3668616.1"/>
    <property type="molecule type" value="Genomic_DNA"/>
</dbReference>
<gene>
    <name evidence="2" type="ORF">ACFYXI_23810</name>
</gene>
<keyword evidence="3" id="KW-1185">Reference proteome</keyword>